<organism evidence="14 15">
    <name type="scientific">Symbiodinium microadriaticum</name>
    <name type="common">Dinoflagellate</name>
    <name type="synonym">Zooxanthella microadriatica</name>
    <dbReference type="NCBI Taxonomy" id="2951"/>
    <lineage>
        <taxon>Eukaryota</taxon>
        <taxon>Sar</taxon>
        <taxon>Alveolata</taxon>
        <taxon>Dinophyceae</taxon>
        <taxon>Suessiales</taxon>
        <taxon>Symbiodiniaceae</taxon>
        <taxon>Symbiodinium</taxon>
    </lineage>
</organism>
<name>A0A1Q9CFG1_SYMMI</name>
<comment type="caution">
    <text evidence="14">The sequence shown here is derived from an EMBL/GenBank/DDBJ whole genome shotgun (WGS) entry which is preliminary data.</text>
</comment>
<dbReference type="PROSITE" id="PS00094">
    <property type="entry name" value="C5_MTASE_1"/>
    <property type="match status" value="1"/>
</dbReference>
<dbReference type="Pfam" id="PF00078">
    <property type="entry name" value="RVT_1"/>
    <property type="match status" value="1"/>
</dbReference>
<feature type="coiled-coil region" evidence="11">
    <location>
        <begin position="1215"/>
        <end position="1242"/>
    </location>
</feature>
<evidence type="ECO:0000256" key="9">
    <source>
        <dbReference type="ARBA" id="ARBA00022759"/>
    </source>
</evidence>
<dbReference type="InterPro" id="IPR018117">
    <property type="entry name" value="C5_DNA_meth_AS"/>
</dbReference>
<dbReference type="PROSITE" id="PS50879">
    <property type="entry name" value="RNASE_H_1"/>
    <property type="match status" value="1"/>
</dbReference>
<dbReference type="Pfam" id="PF00075">
    <property type="entry name" value="RNase_H"/>
    <property type="match status" value="1"/>
</dbReference>
<dbReference type="Gene3D" id="3.30.420.10">
    <property type="entry name" value="Ribonuclease H-like superfamily/Ribonuclease H"/>
    <property type="match status" value="1"/>
</dbReference>
<keyword evidence="6" id="KW-0949">S-adenosyl-L-methionine</keyword>
<evidence type="ECO:0000313" key="15">
    <source>
        <dbReference type="Proteomes" id="UP000186817"/>
    </source>
</evidence>
<keyword evidence="7" id="KW-0540">Nuclease</keyword>
<keyword evidence="5" id="KW-0808">Transferase</keyword>
<dbReference type="EMBL" id="LSRX01001259">
    <property type="protein sequence ID" value="OLP81661.1"/>
    <property type="molecule type" value="Genomic_DNA"/>
</dbReference>
<keyword evidence="9" id="KW-0255">Endonuclease</keyword>
<reference evidence="14 15" key="1">
    <citation type="submission" date="2016-02" db="EMBL/GenBank/DDBJ databases">
        <title>Genome analysis of coral dinoflagellate symbionts highlights evolutionary adaptations to a symbiotic lifestyle.</title>
        <authorList>
            <person name="Aranda M."/>
            <person name="Li Y."/>
            <person name="Liew Y.J."/>
            <person name="Baumgarten S."/>
            <person name="Simakov O."/>
            <person name="Wilson M."/>
            <person name="Piel J."/>
            <person name="Ashoor H."/>
            <person name="Bougouffa S."/>
            <person name="Bajic V.B."/>
            <person name="Ryu T."/>
            <person name="Ravasi T."/>
            <person name="Bayer T."/>
            <person name="Micklem G."/>
            <person name="Kim H."/>
            <person name="Bhak J."/>
            <person name="Lajeunesse T.C."/>
            <person name="Voolstra C.R."/>
        </authorList>
    </citation>
    <scope>NUCLEOTIDE SEQUENCE [LARGE SCALE GENOMIC DNA]</scope>
    <source>
        <strain evidence="14 15">CCMP2467</strain>
    </source>
</reference>
<feature type="region of interest" description="Disordered" evidence="12">
    <location>
        <begin position="1147"/>
        <end position="1199"/>
    </location>
</feature>
<evidence type="ECO:0000256" key="8">
    <source>
        <dbReference type="ARBA" id="ARBA00022723"/>
    </source>
</evidence>
<keyword evidence="8" id="KW-0479">Metal-binding</keyword>
<keyword evidence="10" id="KW-0378">Hydrolase</keyword>
<proteinExistence type="inferred from homology"/>
<evidence type="ECO:0000256" key="11">
    <source>
        <dbReference type="SAM" id="Coils"/>
    </source>
</evidence>
<dbReference type="Proteomes" id="UP000186817">
    <property type="component" value="Unassembled WGS sequence"/>
</dbReference>
<feature type="domain" description="RNase H type-1" evidence="13">
    <location>
        <begin position="2712"/>
        <end position="2880"/>
    </location>
</feature>
<dbReference type="GO" id="GO:0043137">
    <property type="term" value="P:DNA replication, removal of RNA primer"/>
    <property type="evidence" value="ECO:0007669"/>
    <property type="project" value="TreeGrafter"/>
</dbReference>
<evidence type="ECO:0000256" key="7">
    <source>
        <dbReference type="ARBA" id="ARBA00022722"/>
    </source>
</evidence>
<dbReference type="Pfam" id="PF00145">
    <property type="entry name" value="DNA_methylase"/>
    <property type="match status" value="1"/>
</dbReference>
<dbReference type="GO" id="GO:0032259">
    <property type="term" value="P:methylation"/>
    <property type="evidence" value="ECO:0007669"/>
    <property type="project" value="UniProtKB-KW"/>
</dbReference>
<dbReference type="GO" id="GO:0046872">
    <property type="term" value="F:metal ion binding"/>
    <property type="evidence" value="ECO:0007669"/>
    <property type="project" value="UniProtKB-KW"/>
</dbReference>
<dbReference type="PANTHER" id="PTHR10642:SF26">
    <property type="entry name" value="RIBONUCLEASE H1"/>
    <property type="match status" value="1"/>
</dbReference>
<comment type="similarity">
    <text evidence="2">Belongs to the RNase H family.</text>
</comment>
<dbReference type="InterPro" id="IPR036397">
    <property type="entry name" value="RNaseH_sf"/>
</dbReference>
<dbReference type="PANTHER" id="PTHR10642">
    <property type="entry name" value="RIBONUCLEASE H1"/>
    <property type="match status" value="1"/>
</dbReference>
<dbReference type="OrthoDB" id="407509at2759"/>
<evidence type="ECO:0000256" key="10">
    <source>
        <dbReference type="ARBA" id="ARBA00022801"/>
    </source>
</evidence>
<evidence type="ECO:0000256" key="6">
    <source>
        <dbReference type="ARBA" id="ARBA00022691"/>
    </source>
</evidence>
<accession>A0A1Q9CFG1</accession>
<dbReference type="InterPro" id="IPR029063">
    <property type="entry name" value="SAM-dependent_MTases_sf"/>
</dbReference>
<dbReference type="SUPFAM" id="SSF56219">
    <property type="entry name" value="DNase I-like"/>
    <property type="match status" value="1"/>
</dbReference>
<evidence type="ECO:0000256" key="5">
    <source>
        <dbReference type="ARBA" id="ARBA00022679"/>
    </source>
</evidence>
<evidence type="ECO:0000313" key="14">
    <source>
        <dbReference type="EMBL" id="OLP81661.1"/>
    </source>
</evidence>
<dbReference type="InterPro" id="IPR036691">
    <property type="entry name" value="Endo/exonu/phosph_ase_sf"/>
</dbReference>
<evidence type="ECO:0000259" key="13">
    <source>
        <dbReference type="PROSITE" id="PS50879"/>
    </source>
</evidence>
<dbReference type="InterPro" id="IPR000477">
    <property type="entry name" value="RT_dom"/>
</dbReference>
<dbReference type="GO" id="GO:0008168">
    <property type="term" value="F:methyltransferase activity"/>
    <property type="evidence" value="ECO:0007669"/>
    <property type="project" value="UniProtKB-KW"/>
</dbReference>
<dbReference type="Gene3D" id="3.60.10.10">
    <property type="entry name" value="Endonuclease/exonuclease/phosphatase"/>
    <property type="match status" value="1"/>
</dbReference>
<evidence type="ECO:0000256" key="12">
    <source>
        <dbReference type="SAM" id="MobiDB-lite"/>
    </source>
</evidence>
<dbReference type="GO" id="GO:0004523">
    <property type="term" value="F:RNA-DNA hybrid ribonuclease activity"/>
    <property type="evidence" value="ECO:0007669"/>
    <property type="project" value="UniProtKB-EC"/>
</dbReference>
<evidence type="ECO:0000256" key="3">
    <source>
        <dbReference type="ARBA" id="ARBA00012180"/>
    </source>
</evidence>
<dbReference type="EC" id="3.1.26.4" evidence="3"/>
<dbReference type="GO" id="GO:0003676">
    <property type="term" value="F:nucleic acid binding"/>
    <property type="evidence" value="ECO:0007669"/>
    <property type="project" value="InterPro"/>
</dbReference>
<evidence type="ECO:0000256" key="1">
    <source>
        <dbReference type="ARBA" id="ARBA00000077"/>
    </source>
</evidence>
<evidence type="ECO:0000256" key="2">
    <source>
        <dbReference type="ARBA" id="ARBA00005300"/>
    </source>
</evidence>
<dbReference type="InterPro" id="IPR012337">
    <property type="entry name" value="RNaseH-like_sf"/>
</dbReference>
<dbReference type="SUPFAM" id="SSF53098">
    <property type="entry name" value="Ribonuclease H-like"/>
    <property type="match status" value="1"/>
</dbReference>
<dbReference type="InterPro" id="IPR050092">
    <property type="entry name" value="RNase_H"/>
</dbReference>
<sequence>MQATYQDSQVFPLALDHPDRKAVLRMSLEQWASLGVFCKYIRALWTQVRVKDTIVVLDCIRSPAFLAGDVRYRCDEVIHAAEIFCGGFAGWTQAAWVLKDSGCPLQMEWMLDIDEELQGSLETLLPDLLTANTKAELEEHLETGQPVFIAANLEHHWWHAAWSLKPPDMILCSPPCQPWSTAGQQAGLNSPDGRLLLYLAELMRVIRVPVVCLEEVSGFRDHVDFAEVMKAWQSAGYSCVFQENMQLAEILPTWRKRYMMILVHNELGAAAQKPLQVVTWTKVPRPSLHSMRAYFPILPDCLLRPCRLLPETLDIYLDPWYLPPHAAVTMVHAVGILRPECRLEIERNLHSRGQVFHVLELRTSPDAAPQPSVFRAHFSSHVQVEQVLGRLSTQAVVPIDAIAPERPSQHLCLDVDTPPAFGLEAEPVLGRPLSEPLCLCTPTGPFVVMPCVPDFFHQLKHVFDQCRHPDAPMVACMTCFGEMLSDAERFPKLVCVATEAQDIYFSAPSLNMGHIRDCRLKSCDDGFTFVVPPEYAVEWFLQAPSHLLECLGWSMVTAGGGVPAAGELLYHLRPSVEYPGLSRDALPGYLRDLLFLAQVRAHSDAAIGDLKGPFLLQVGTRTLGQRKLGPRINPDKLEHFWRVASNATGCWPGAQVFSGPRRLHFTTALEDLASDAFHRHRATGLPVLTIVPEVRGGGAKDENVQLAKSRVASLLLDRGVPLSTASSATDALVPALGATACLQAMSLPDTQARWKQLSQRAIAVGQDLPQGDNRTERAAHRIQTAVRRRRLARTSDIRAGDFKLEEGTWTGMDDMPVPVLTQLQAGCTGAILLDPAEANSHDLDLLRNMGSDALCVVIPGHCCPDEESCSGRVSVPVQHVATGRRHLLAACYHNVGETEVHPHFEHGTKVAVDGTVCCSFAMHSDDCPSDLFWNEVVQAPVRTVVRLFRSKGIQQALSHPWGRSFRARGRPSMPSHADTFQFFAKVVQADLKDVLQHSGFNHVFVVPRTWDRKILPGWSVVWLPGTRAELEKQAIVVHEQHGLVRGRSKLGLRVATPAFDRIFAQLRPGATAPAAIDVKCLFKGGPFPHEASAEDVQSWARQLNWPIKVVKAIGPQFWLLGSAGEPPASTALFNSTPVLISPVKSRESQLPVVQAGGPLPPAGRRPSAPSPKEVDPWLNGDPWSNYKSQQTSAPGPAATSFVPAKTADQQLTAKVHDQEVKLSRLEQALQDLRADQTSATQAQAADKAQLRQELQSVRTEVQGLGHGLQQQMQANLDSLRAASAQQEQQVAAGMAELKALLLASTENNKKQRTGPVVVWLSSVAAASAVPATDPDGSASTAALLEIVPRRVRDHFCPGDRAHWTLFPGVRDRAQAPAQRDLRSFFPASFGSLGPERPARHKTGQAAQPQSYAPLLWIAVPGACEFSVTFNLSCLELETALLTSYFGNKPSPSPPSAPPKEDACVISVVNPTSVLHKAPLFSELGADDIVMSETSAVLRAQEVTGAAMRQQGYRMHWGTAVASHSHSDAGGPTLRGLAAGVALASRLPSRASRPALTKEVTDTCRIAEAFVRFGPVEVRIITMYGYQAALLDAKEHNEALLRAAFDRASQNTIPCIVAGDFNMKPFDFPAGQLFSQMGYQEVFQLHSHKTGVLLPPTCKGSTRHDTALIHPSLLPLWDGAWVLSDRQLFDAHDPLCFRLRLPTTRPCRAVWRLPRPWTALGVSANQLAAELQPQCADLVARATKCDSTASIDAALQEFASVIETAVDTVLRQQHRADPVRSPHAYLAKCYRGRCQPRRLVKREVPCLARPDREGGYTPDVEVTSVLGRLRVRQVRRLLTLCKGLQKFSSQALLLPLDQQRQFQKEWGAICRASGYTPSFPQWVLQVACFHDFPDALPDLDWLRDVTQYVRFDCDALVRKQAKARIDNFRYQVHLDQTEGHSRQGYAAMKPPPKPPFTEVPVVAECEVKALAPELEGCREYCVPEGHSFREGAVAQLAEEVCTVRAAEPLRVVLQGPQTVVACTADELHDAFADYWGPIWQRDVGPASDDLDQWPRFRDLLAGLAPQLPQLQLRSFAPDLWRAAIGRMSSRKATGVCGWSPADLKLLPDCALEVLNAIFHQAVTCGLPEHLLQTRVGVLAKVQQPTGMHQSRPIIVFSCLYRVWSSVLARQILQQWAPHFPCAISGSMPQRSCRDVSYRQQWHIEASLLTSSPCLGLSVDIIKCFNQIGWAPAGAILRHLGVPAAEVSFWLSCLRRHTRCTAFHGSLSHGLVCANGAPEGDPMSVVAMAGVCYIAFLACSHNQVEFESYVDNWAWRSSSRQALAGVVPRALSFLDCLALPVDYKKSYVWSTQRSDRVWWKTEAAALFPPGCLPKLVTEVHDLGVAFKYDRHGHRQSRNHRLQAGLDRLDRLRRQPRAVLNKARLVQTGVWPQCLYGAEGHSHSLSEFSQLRGTAARAIVGQHQVMSPHLALVALADVVQDPFVYCLERQLTAFRRACLHDPDTAMEVLQVASSPGVPKRAHGPATALCISLVRLGLTLTSDTWLKGLDNTRVRLDTCQVSDIKALLQRSWALYVQNQVSHRNGLLQAPPVYSTPVVRLLGKFTGPEQAVLMRHVSGAFSSAAAKQRWAQDADGCCALCGRRQTKWHKFTACPALEHARVPWQPHLELILGRWPFWVHCPVTTLPEDVEVPQLIFHTRRLTPPQVDFTAWPRLAARGCIRMYTDGSCRHPGTSLAHHAGFAVVLDTTSADSEVLDCLDQWRQTAALPSGFAVIAQGLVPGHQTINRAELCGVLQALQAAHSGGFRKIEIWVDSQYVLQMWNRASVVPGDANYDLCHQILYWKSEWVQLRKVESHQDLDKLTGLAQWHAAGNHVADHAAKAAVRADLSVVTDIQDNAARHIREQADLLGVFWRYLLALSAEEHRLLKATLGPPPQTPPPDVLPDDTAPGMPRGLDSWLRLNDGIFQATTLPPAPRAVLLACSWPPWFTVPLWRWLQDLRWQQPSARERAPPGITYLELLLDFVVTTGPAQETWAVISVFDTGG</sequence>
<keyword evidence="4" id="KW-0489">Methyltransferase</keyword>
<dbReference type="SUPFAM" id="SSF53335">
    <property type="entry name" value="S-adenosyl-L-methionine-dependent methyltransferases"/>
    <property type="match status" value="1"/>
</dbReference>
<dbReference type="Gene3D" id="3.40.50.150">
    <property type="entry name" value="Vaccinia Virus protein VP39"/>
    <property type="match status" value="1"/>
</dbReference>
<evidence type="ECO:0000256" key="4">
    <source>
        <dbReference type="ARBA" id="ARBA00022603"/>
    </source>
</evidence>
<dbReference type="InterPro" id="IPR002156">
    <property type="entry name" value="RNaseH_domain"/>
</dbReference>
<comment type="catalytic activity">
    <reaction evidence="1">
        <text>Endonucleolytic cleavage to 5'-phosphomonoester.</text>
        <dbReference type="EC" id="3.1.26.4"/>
    </reaction>
</comment>
<gene>
    <name evidence="14" type="ORF">AK812_SmicGene37774</name>
</gene>
<dbReference type="InterPro" id="IPR001525">
    <property type="entry name" value="C5_MeTfrase"/>
</dbReference>
<keyword evidence="11" id="KW-0175">Coiled coil</keyword>
<protein>
    <recommendedName>
        <fullName evidence="3">ribonuclease H</fullName>
        <ecNumber evidence="3">3.1.26.4</ecNumber>
    </recommendedName>
</protein>
<keyword evidence="15" id="KW-1185">Reference proteome</keyword>